<comment type="caution">
    <text evidence="4">The sequence shown here is derived from an EMBL/GenBank/DDBJ whole genome shotgun (WGS) entry which is preliminary data.</text>
</comment>
<dbReference type="RefSeq" id="WP_159794217.1">
    <property type="nucleotide sequence ID" value="NZ_WTYM01000036.1"/>
</dbReference>
<dbReference type="Proteomes" id="UP000433652">
    <property type="component" value="Unassembled WGS sequence"/>
</dbReference>
<feature type="region of interest" description="Disordered" evidence="1">
    <location>
        <begin position="230"/>
        <end position="259"/>
    </location>
</feature>
<protein>
    <submittedName>
        <fullName evidence="4">Pilus assembly protein</fullName>
    </submittedName>
</protein>
<keyword evidence="2" id="KW-0812">Transmembrane</keyword>
<keyword evidence="5" id="KW-1185">Reference proteome</keyword>
<evidence type="ECO:0000259" key="3">
    <source>
        <dbReference type="Pfam" id="PF13400"/>
    </source>
</evidence>
<feature type="transmembrane region" description="Helical" evidence="2">
    <location>
        <begin position="20"/>
        <end position="39"/>
    </location>
</feature>
<dbReference type="OrthoDB" id="7418984at2"/>
<name>A0A6I4SUT7_9SPHN</name>
<dbReference type="EMBL" id="WTYM01000036">
    <property type="protein sequence ID" value="MXO59633.1"/>
    <property type="molecule type" value="Genomic_DNA"/>
</dbReference>
<evidence type="ECO:0000256" key="1">
    <source>
        <dbReference type="SAM" id="MobiDB-lite"/>
    </source>
</evidence>
<keyword evidence="2" id="KW-1133">Transmembrane helix</keyword>
<sequence>MASKKLQIFKRLLGEKSGNAVLLTALGMPVLIGAAGYAMDMAQMYAWKRELQQAVDQGALAGAWTLAYDKTSQDYSTRAEQEYDSNLAITKTFADSDSTIQLGSYGGGTNNSVIVSARATKELPFTGFIVGKAMTVFATAQATYAEGGTYQACLMALKKNVDQTFVVGGSATVNASCGLGALSCEDDAIKITVDPNDPTKKGVTTDSIVACGTVDVPTYLESKVTEGATGLSNPFENLPTPTSTDNTNRSVNCPNGGSATSTTTYLSPGVYSGMNMNCKIVMNPGIYVVNGGVLDMTDQKSNITGNGVMFVLKNGAQLKLGGSGNAGSVNLTPMEAADFVGTPNEPYKNLYGGMLIYEEKGSQTSAVSHAFNGNANITVRGTFYMPNGDLTVNGGSSAAPLCFQLWASTLSISGNTSITTTCTSTQTNSAGSSAGGVRLVA</sequence>
<feature type="domain" description="Putative Flp pilus-assembly TadG-like N-terminal" evidence="3">
    <location>
        <begin position="18"/>
        <end position="64"/>
    </location>
</feature>
<evidence type="ECO:0000256" key="2">
    <source>
        <dbReference type="SAM" id="Phobius"/>
    </source>
</evidence>
<reference evidence="4 5" key="1">
    <citation type="submission" date="2019-12" db="EMBL/GenBank/DDBJ databases">
        <title>Genomic-based taxomic classification of the family Erythrobacteraceae.</title>
        <authorList>
            <person name="Xu L."/>
        </authorList>
    </citation>
    <scope>NUCLEOTIDE SEQUENCE [LARGE SCALE GENOMIC DNA]</scope>
    <source>
        <strain evidence="4 5">MCCC 1K01500</strain>
    </source>
</reference>
<dbReference type="InterPro" id="IPR028087">
    <property type="entry name" value="Tad_N"/>
</dbReference>
<evidence type="ECO:0000313" key="5">
    <source>
        <dbReference type="Proteomes" id="UP000433652"/>
    </source>
</evidence>
<organism evidence="4 5">
    <name type="scientific">Croceibacterium salegens</name>
    <dbReference type="NCBI Taxonomy" id="1737568"/>
    <lineage>
        <taxon>Bacteria</taxon>
        <taxon>Pseudomonadati</taxon>
        <taxon>Pseudomonadota</taxon>
        <taxon>Alphaproteobacteria</taxon>
        <taxon>Sphingomonadales</taxon>
        <taxon>Erythrobacteraceae</taxon>
        <taxon>Croceibacterium</taxon>
    </lineage>
</organism>
<gene>
    <name evidence="4" type="ORF">GRI89_08775</name>
</gene>
<proteinExistence type="predicted"/>
<dbReference type="AlphaFoldDB" id="A0A6I4SUT7"/>
<keyword evidence="2" id="KW-0472">Membrane</keyword>
<evidence type="ECO:0000313" key="4">
    <source>
        <dbReference type="EMBL" id="MXO59633.1"/>
    </source>
</evidence>
<dbReference type="Pfam" id="PF13400">
    <property type="entry name" value="Tad"/>
    <property type="match status" value="1"/>
</dbReference>
<accession>A0A6I4SUT7</accession>